<organism evidence="2 3">
    <name type="scientific">Sphagnum troendelagicum</name>
    <dbReference type="NCBI Taxonomy" id="128251"/>
    <lineage>
        <taxon>Eukaryota</taxon>
        <taxon>Viridiplantae</taxon>
        <taxon>Streptophyta</taxon>
        <taxon>Embryophyta</taxon>
        <taxon>Bryophyta</taxon>
        <taxon>Sphagnophytina</taxon>
        <taxon>Sphagnopsida</taxon>
        <taxon>Sphagnales</taxon>
        <taxon>Sphagnaceae</taxon>
        <taxon>Sphagnum</taxon>
    </lineage>
</organism>
<sequence length="93" mass="9760">MASPPPLGGEVSGYNPYLVRTGSVGQTGTGDYADSNNSKVSGYNPYLVRTGSVGQTGTGDYADSNNSIHPRHLSSHRLWASEIPFVESPVMSG</sequence>
<name>A0ABP0UE66_9BRYO</name>
<dbReference type="EMBL" id="OZ019895">
    <property type="protein sequence ID" value="CAK9218933.1"/>
    <property type="molecule type" value="Genomic_DNA"/>
</dbReference>
<gene>
    <name evidence="2" type="ORF">CSSPTR1EN2_LOCUS14232</name>
</gene>
<protein>
    <submittedName>
        <fullName evidence="2">Uncharacterized protein</fullName>
    </submittedName>
</protein>
<evidence type="ECO:0000313" key="3">
    <source>
        <dbReference type="Proteomes" id="UP001497512"/>
    </source>
</evidence>
<accession>A0ABP0UE66</accession>
<reference evidence="2" key="1">
    <citation type="submission" date="2024-02" db="EMBL/GenBank/DDBJ databases">
        <authorList>
            <consortium name="ELIXIR-Norway"/>
            <consortium name="Elixir Norway"/>
        </authorList>
    </citation>
    <scope>NUCLEOTIDE SEQUENCE</scope>
</reference>
<evidence type="ECO:0000256" key="1">
    <source>
        <dbReference type="SAM" id="MobiDB-lite"/>
    </source>
</evidence>
<feature type="region of interest" description="Disordered" evidence="1">
    <location>
        <begin position="1"/>
        <end position="70"/>
    </location>
</feature>
<evidence type="ECO:0000313" key="2">
    <source>
        <dbReference type="EMBL" id="CAK9218933.1"/>
    </source>
</evidence>
<dbReference type="Proteomes" id="UP001497512">
    <property type="component" value="Chromosome 3"/>
</dbReference>
<keyword evidence="3" id="KW-1185">Reference proteome</keyword>
<proteinExistence type="predicted"/>